<sequence>MGYFLYKGLKKPLVFFGLKDKYIYYAMGALVAGLQLAAIFSYFIGLFGTLVGFALSGVAIYLIFRMQDKKGLFNKTKNHDELHIFPKLFKHYGQKKENRTGHTVHRL</sequence>
<dbReference type="AlphaFoldDB" id="A0A3G8WHF8"/>
<dbReference type="EMBL" id="CP034171">
    <property type="protein sequence ID" value="AZI20612.1"/>
    <property type="molecule type" value="Genomic_DNA"/>
</dbReference>
<dbReference type="Proteomes" id="UP000282297">
    <property type="component" value="Chromosome"/>
</dbReference>
<gene>
    <name evidence="2" type="ORF">EIH08_07685</name>
</gene>
<reference evidence="3" key="1">
    <citation type="submission" date="2018-11" db="EMBL/GenBank/DDBJ databases">
        <title>Proposal to divide the Flavobacteriaceae and reorganize its genera based on Amino Acid Identity values calculated from whole genome sequences.</title>
        <authorList>
            <person name="Nicholson A.C."/>
            <person name="Gulvik C.A."/>
            <person name="Whitney A.M."/>
            <person name="Humrighouse B.W."/>
            <person name="Bell M."/>
            <person name="Holmes B."/>
            <person name="Steigerwalt A.B."/>
            <person name="Villarma A."/>
            <person name="Sheth M."/>
            <person name="Batra D."/>
            <person name="Pryor J."/>
            <person name="Bernardet J.-F."/>
            <person name="Hugo C."/>
            <person name="Kampfer P."/>
            <person name="Newman J.D."/>
            <person name="McQuiston J.R."/>
        </authorList>
    </citation>
    <scope>NUCLEOTIDE SEQUENCE [LARGE SCALE GENOMIC DNA]</scope>
    <source>
        <strain evidence="3">H4753</strain>
    </source>
</reference>
<proteinExistence type="predicted"/>
<keyword evidence="1" id="KW-0472">Membrane</keyword>
<name>A0A3G8WHF8_9FLAO</name>
<keyword evidence="1" id="KW-0812">Transmembrane</keyword>
<feature type="transmembrane region" description="Helical" evidence="1">
    <location>
        <begin position="21"/>
        <end position="40"/>
    </location>
</feature>
<dbReference type="Pfam" id="PF13571">
    <property type="entry name" value="DUF4133"/>
    <property type="match status" value="1"/>
</dbReference>
<dbReference type="InterPro" id="IPR025407">
    <property type="entry name" value="DUF4133"/>
</dbReference>
<protein>
    <submittedName>
        <fullName evidence="2">DUF4133 domain-containing protein</fullName>
    </submittedName>
</protein>
<organism evidence="2 3">
    <name type="scientific">Chryseobacterium taklimakanense</name>
    <dbReference type="NCBI Taxonomy" id="536441"/>
    <lineage>
        <taxon>Bacteria</taxon>
        <taxon>Pseudomonadati</taxon>
        <taxon>Bacteroidota</taxon>
        <taxon>Flavobacteriia</taxon>
        <taxon>Flavobacteriales</taxon>
        <taxon>Weeksellaceae</taxon>
        <taxon>Chryseobacterium group</taxon>
        <taxon>Chryseobacterium</taxon>
    </lineage>
</organism>
<dbReference type="RefSeq" id="WP_124784802.1">
    <property type="nucleotide sequence ID" value="NZ_CP034171.1"/>
</dbReference>
<feature type="transmembrane region" description="Helical" evidence="1">
    <location>
        <begin position="46"/>
        <end position="64"/>
    </location>
</feature>
<accession>A0A3G8WHF8</accession>
<evidence type="ECO:0000313" key="2">
    <source>
        <dbReference type="EMBL" id="AZI20612.1"/>
    </source>
</evidence>
<evidence type="ECO:0000256" key="1">
    <source>
        <dbReference type="SAM" id="Phobius"/>
    </source>
</evidence>
<keyword evidence="1" id="KW-1133">Transmembrane helix</keyword>
<evidence type="ECO:0000313" key="3">
    <source>
        <dbReference type="Proteomes" id="UP000282297"/>
    </source>
</evidence>